<comment type="catalytic activity">
    <reaction evidence="3">
        <text>cyanate + hydrogencarbonate + 3 H(+) = NH4(+) + 2 CO2</text>
        <dbReference type="Rhea" id="RHEA:11120"/>
        <dbReference type="ChEBI" id="CHEBI:15378"/>
        <dbReference type="ChEBI" id="CHEBI:16526"/>
        <dbReference type="ChEBI" id="CHEBI:17544"/>
        <dbReference type="ChEBI" id="CHEBI:28938"/>
        <dbReference type="ChEBI" id="CHEBI:29195"/>
        <dbReference type="EC" id="4.2.1.104"/>
    </reaction>
</comment>
<dbReference type="PIRSF" id="PIRSF001263">
    <property type="entry name" value="Cyanate_hydratas"/>
    <property type="match status" value="1"/>
</dbReference>
<dbReference type="EC" id="4.2.1.104" evidence="3"/>
<dbReference type="SUPFAM" id="SSF47413">
    <property type="entry name" value="lambda repressor-like DNA-binding domains"/>
    <property type="match status" value="1"/>
</dbReference>
<dbReference type="InterPro" id="IPR008076">
    <property type="entry name" value="Cyanase"/>
</dbReference>
<dbReference type="InterPro" id="IPR048564">
    <property type="entry name" value="CYNS_N"/>
</dbReference>
<evidence type="ECO:0000256" key="2">
    <source>
        <dbReference type="ARBA" id="ARBA00023239"/>
    </source>
</evidence>
<dbReference type="NCBIfam" id="TIGR00673">
    <property type="entry name" value="cynS"/>
    <property type="match status" value="1"/>
</dbReference>
<comment type="similarity">
    <text evidence="3">Belongs to the cyanase family.</text>
</comment>
<sequence>MMNKELMTAKILEAKVSKGMTWEAIAETIGMSPVFTTSAALGMNSLTEDKAFALCEVLDLDKPVAEALQVCPKKAWDGAVPQDPLIYRLYEVVGVYGDTMKELIHEKFGDGIMSAIDFTMDIEKEENSKGDRVVITMNGKFLPYKAW</sequence>
<dbReference type="NCBIfam" id="NF002773">
    <property type="entry name" value="PRK02866.1"/>
    <property type="match status" value="1"/>
</dbReference>
<protein>
    <recommendedName>
        <fullName evidence="3">Cyanate hydratase</fullName>
        <shortName evidence="3">Cyanase</shortName>
        <ecNumber evidence="3">4.2.1.104</ecNumber>
    </recommendedName>
    <alternativeName>
        <fullName evidence="3">Cyanate hydrolase</fullName>
    </alternativeName>
    <alternativeName>
        <fullName evidence="3">Cyanate lyase</fullName>
    </alternativeName>
</protein>
<keyword evidence="6" id="KW-1185">Reference proteome</keyword>
<keyword evidence="2 3" id="KW-0456">Lyase</keyword>
<dbReference type="GO" id="GO:0008824">
    <property type="term" value="F:cyanate hydratase activity"/>
    <property type="evidence" value="ECO:0007669"/>
    <property type="project" value="UniProtKB-UniRule"/>
</dbReference>
<dbReference type="SUPFAM" id="SSF55234">
    <property type="entry name" value="Cyanase C-terminal domain"/>
    <property type="match status" value="1"/>
</dbReference>
<dbReference type="CDD" id="cd00559">
    <property type="entry name" value="Cyanase_C"/>
    <property type="match status" value="1"/>
</dbReference>
<dbReference type="Gene3D" id="1.10.260.40">
    <property type="entry name" value="lambda repressor-like DNA-binding domains"/>
    <property type="match status" value="1"/>
</dbReference>
<comment type="caution">
    <text evidence="5">The sequence shown here is derived from an EMBL/GenBank/DDBJ whole genome shotgun (WGS) entry which is preliminary data.</text>
</comment>
<dbReference type="Gene3D" id="3.30.1160.10">
    <property type="entry name" value="Cyanate lyase, C-terminal domain"/>
    <property type="match status" value="1"/>
</dbReference>
<reference evidence="5 6" key="1">
    <citation type="submission" date="2017-09" db="EMBL/GenBank/DDBJ databases">
        <title>The draft genome sequences of Marinobacter guineae M3B.</title>
        <authorList>
            <person name="Cao J."/>
        </authorList>
    </citation>
    <scope>NUCLEOTIDE SEQUENCE [LARGE SCALE GENOMIC DNA]</scope>
    <source>
        <strain evidence="5 6">M3B</strain>
    </source>
</reference>
<proteinExistence type="inferred from homology"/>
<accession>A0A2G1VCB3</accession>
<feature type="domain" description="Cyanate lyase C-terminal" evidence="4">
    <location>
        <begin position="75"/>
        <end position="147"/>
    </location>
</feature>
<dbReference type="GO" id="GO:0003677">
    <property type="term" value="F:DNA binding"/>
    <property type="evidence" value="ECO:0007669"/>
    <property type="project" value="InterPro"/>
</dbReference>
<comment type="function">
    <text evidence="1 3">Catalyzes the reaction of cyanate with bicarbonate to produce ammonia and carbon dioxide.</text>
</comment>
<dbReference type="OrthoDB" id="9785870at2"/>
<evidence type="ECO:0000313" key="6">
    <source>
        <dbReference type="Proteomes" id="UP000229044"/>
    </source>
</evidence>
<feature type="active site" evidence="3">
    <location>
        <position position="88"/>
    </location>
</feature>
<evidence type="ECO:0000256" key="3">
    <source>
        <dbReference type="HAMAP-Rule" id="MF_00535"/>
    </source>
</evidence>
<dbReference type="RefSeq" id="WP_099619077.1">
    <property type="nucleotide sequence ID" value="NZ_KZ319341.1"/>
</dbReference>
<dbReference type="PANTHER" id="PTHR34186">
    <property type="entry name" value="CYANATE HYDRATASE"/>
    <property type="match status" value="1"/>
</dbReference>
<dbReference type="SMART" id="SM01116">
    <property type="entry name" value="Cyanate_lyase"/>
    <property type="match status" value="1"/>
</dbReference>
<dbReference type="EMBL" id="NTFI01000005">
    <property type="protein sequence ID" value="PHQ24300.1"/>
    <property type="molecule type" value="Genomic_DNA"/>
</dbReference>
<dbReference type="InterPro" id="IPR003712">
    <property type="entry name" value="Cyanate_lyase_C"/>
</dbReference>
<gene>
    <name evidence="3 5" type="primary">cynS</name>
    <name evidence="5" type="ORF">CLH62_15395</name>
</gene>
<name>A0A2G1VCB3_9GAMM</name>
<feature type="active site" evidence="3">
    <location>
        <position position="91"/>
    </location>
</feature>
<dbReference type="PRINTS" id="PR01693">
    <property type="entry name" value="CYANASE"/>
</dbReference>
<organism evidence="5 6">
    <name type="scientific">Marinobacter guineae</name>
    <dbReference type="NCBI Taxonomy" id="432303"/>
    <lineage>
        <taxon>Bacteria</taxon>
        <taxon>Pseudomonadati</taxon>
        <taxon>Pseudomonadota</taxon>
        <taxon>Gammaproteobacteria</taxon>
        <taxon>Pseudomonadales</taxon>
        <taxon>Marinobacteraceae</taxon>
        <taxon>Marinobacter</taxon>
    </lineage>
</organism>
<feature type="active site" evidence="3">
    <location>
        <position position="114"/>
    </location>
</feature>
<evidence type="ECO:0000256" key="1">
    <source>
        <dbReference type="ARBA" id="ARBA00003561"/>
    </source>
</evidence>
<dbReference type="InterPro" id="IPR010982">
    <property type="entry name" value="Lambda_DNA-bd_dom_sf"/>
</dbReference>
<dbReference type="AlphaFoldDB" id="A0A2G1VCB3"/>
<evidence type="ECO:0000313" key="5">
    <source>
        <dbReference type="EMBL" id="PHQ24300.1"/>
    </source>
</evidence>
<dbReference type="PANTHER" id="PTHR34186:SF2">
    <property type="entry name" value="CYANATE HYDRATASE"/>
    <property type="match status" value="1"/>
</dbReference>
<dbReference type="InterPro" id="IPR036581">
    <property type="entry name" value="Cyanate_lyase_C_sf"/>
</dbReference>
<evidence type="ECO:0000259" key="4">
    <source>
        <dbReference type="SMART" id="SM01116"/>
    </source>
</evidence>
<dbReference type="Proteomes" id="UP000229044">
    <property type="component" value="Unassembled WGS sequence"/>
</dbReference>
<dbReference type="Pfam" id="PF21291">
    <property type="entry name" value="CYNS_N"/>
    <property type="match status" value="1"/>
</dbReference>
<dbReference type="Pfam" id="PF02560">
    <property type="entry name" value="Cyanate_lyase"/>
    <property type="match status" value="1"/>
</dbReference>
<dbReference type="HAMAP" id="MF_00535">
    <property type="entry name" value="Cyanate_hydrat"/>
    <property type="match status" value="1"/>
</dbReference>